<accession>A0A918E2U2</accession>
<dbReference type="SUPFAM" id="SSF53254">
    <property type="entry name" value="Phosphoglycerate mutase-like"/>
    <property type="match status" value="1"/>
</dbReference>
<dbReference type="InterPro" id="IPR013078">
    <property type="entry name" value="His_Pase_superF_clade-1"/>
</dbReference>
<dbReference type="AlphaFoldDB" id="A0A918E2U2"/>
<evidence type="ECO:0000256" key="2">
    <source>
        <dbReference type="PIRSR" id="PIRSR613078-2"/>
    </source>
</evidence>
<dbReference type="GO" id="GO:0005737">
    <property type="term" value="C:cytoplasm"/>
    <property type="evidence" value="ECO:0007669"/>
    <property type="project" value="TreeGrafter"/>
</dbReference>
<dbReference type="Pfam" id="PF00300">
    <property type="entry name" value="His_Phos_1"/>
    <property type="match status" value="1"/>
</dbReference>
<comment type="caution">
    <text evidence="3">The sequence shown here is derived from an EMBL/GenBank/DDBJ whole genome shotgun (WGS) entry which is preliminary data.</text>
</comment>
<keyword evidence="4" id="KW-1185">Reference proteome</keyword>
<dbReference type="PANTHER" id="PTHR48100">
    <property type="entry name" value="BROAD-SPECIFICITY PHOSPHATASE YOR283W-RELATED"/>
    <property type="match status" value="1"/>
</dbReference>
<feature type="binding site" evidence="2">
    <location>
        <position position="58"/>
    </location>
    <ligand>
        <name>substrate</name>
    </ligand>
</feature>
<dbReference type="CDD" id="cd07067">
    <property type="entry name" value="HP_PGM_like"/>
    <property type="match status" value="1"/>
</dbReference>
<evidence type="ECO:0000313" key="4">
    <source>
        <dbReference type="Proteomes" id="UP000660745"/>
    </source>
</evidence>
<proteinExistence type="predicted"/>
<dbReference type="Proteomes" id="UP000660745">
    <property type="component" value="Unassembled WGS sequence"/>
</dbReference>
<dbReference type="PANTHER" id="PTHR48100:SF1">
    <property type="entry name" value="HISTIDINE PHOSPHATASE FAMILY PROTEIN-RELATED"/>
    <property type="match status" value="1"/>
</dbReference>
<evidence type="ECO:0000256" key="1">
    <source>
        <dbReference type="PIRSR" id="PIRSR613078-1"/>
    </source>
</evidence>
<feature type="active site" description="Proton donor/acceptor" evidence="1">
    <location>
        <position position="82"/>
    </location>
</feature>
<organism evidence="3 4">
    <name type="scientific">Nonomuraea glycinis</name>
    <dbReference type="NCBI Taxonomy" id="2047744"/>
    <lineage>
        <taxon>Bacteria</taxon>
        <taxon>Bacillati</taxon>
        <taxon>Actinomycetota</taxon>
        <taxon>Actinomycetes</taxon>
        <taxon>Streptosporangiales</taxon>
        <taxon>Streptosporangiaceae</taxon>
        <taxon>Nonomuraea</taxon>
    </lineage>
</organism>
<protein>
    <submittedName>
        <fullName evidence="3">Alpha-ribazole phosphatase</fullName>
    </submittedName>
</protein>
<name>A0A918E2U2_9ACTN</name>
<gene>
    <name evidence="3" type="ORF">GCM10012278_03230</name>
</gene>
<evidence type="ECO:0000313" key="3">
    <source>
        <dbReference type="EMBL" id="GGP01032.1"/>
    </source>
</evidence>
<dbReference type="SMART" id="SM00855">
    <property type="entry name" value="PGAM"/>
    <property type="match status" value="1"/>
</dbReference>
<feature type="active site" description="Tele-phosphohistidine intermediate" evidence="1">
    <location>
        <position position="9"/>
    </location>
</feature>
<reference evidence="3" key="1">
    <citation type="journal article" date="2014" name="Int. J. Syst. Evol. Microbiol.">
        <title>Complete genome sequence of Corynebacterium casei LMG S-19264T (=DSM 44701T), isolated from a smear-ripened cheese.</title>
        <authorList>
            <consortium name="US DOE Joint Genome Institute (JGI-PGF)"/>
            <person name="Walter F."/>
            <person name="Albersmeier A."/>
            <person name="Kalinowski J."/>
            <person name="Ruckert C."/>
        </authorList>
    </citation>
    <scope>NUCLEOTIDE SEQUENCE</scope>
    <source>
        <strain evidence="3">CGMCC 4.7430</strain>
    </source>
</reference>
<dbReference type="GO" id="GO:0016791">
    <property type="term" value="F:phosphatase activity"/>
    <property type="evidence" value="ECO:0007669"/>
    <property type="project" value="TreeGrafter"/>
</dbReference>
<dbReference type="Gene3D" id="3.40.50.1240">
    <property type="entry name" value="Phosphoglycerate mutase-like"/>
    <property type="match status" value="1"/>
</dbReference>
<dbReference type="InterPro" id="IPR050275">
    <property type="entry name" value="PGM_Phosphatase"/>
</dbReference>
<dbReference type="RefSeq" id="WP_189136644.1">
    <property type="nucleotide sequence ID" value="NZ_BMNK01000001.1"/>
</dbReference>
<dbReference type="EMBL" id="BMNK01000001">
    <property type="protein sequence ID" value="GGP01032.1"/>
    <property type="molecule type" value="Genomic_DNA"/>
</dbReference>
<sequence>MTNLVLVRHGETVWHAENRYAGISDIELTPAGHEQAARLAAWAATAGLSGVWASTLSRSRITAAAGADAARVKLAVDVRLREVDFGKGEGLTAAEMRELFPEARAAFEADPGANPLPGGEDPALAADRFVAALRDIAATVSSTGSSAVSSTASSTGPGERVLVVAHTTVIRLALCRLIGVPLGEYRRLFPRLDNCAITELRLRGDRAAILQYNSPIGAVR</sequence>
<dbReference type="InterPro" id="IPR029033">
    <property type="entry name" value="His_PPase_superfam"/>
</dbReference>
<reference evidence="3" key="2">
    <citation type="submission" date="2020-09" db="EMBL/GenBank/DDBJ databases">
        <authorList>
            <person name="Sun Q."/>
            <person name="Zhou Y."/>
        </authorList>
    </citation>
    <scope>NUCLEOTIDE SEQUENCE</scope>
    <source>
        <strain evidence="3">CGMCC 4.7430</strain>
    </source>
</reference>